<evidence type="ECO:0000256" key="2">
    <source>
        <dbReference type="ARBA" id="ARBA00022801"/>
    </source>
</evidence>
<dbReference type="EMBL" id="SJPQ01000001">
    <property type="protein sequence ID" value="TWT90268.1"/>
    <property type="molecule type" value="Genomic_DNA"/>
</dbReference>
<dbReference type="GO" id="GO:0016787">
    <property type="term" value="F:hydrolase activity"/>
    <property type="evidence" value="ECO:0007669"/>
    <property type="project" value="UniProtKB-KW"/>
</dbReference>
<dbReference type="PANTHER" id="PTHR43817">
    <property type="entry name" value="GLYCOSYL HYDROLASE"/>
    <property type="match status" value="1"/>
</dbReference>
<comment type="caution">
    <text evidence="4">The sequence shown here is derived from an EMBL/GenBank/DDBJ whole genome shotgun (WGS) entry which is preliminary data.</text>
</comment>
<evidence type="ECO:0000313" key="4">
    <source>
        <dbReference type="EMBL" id="TWT90268.1"/>
    </source>
</evidence>
<protein>
    <submittedName>
        <fullName evidence="4">F5/8 type C domain protein</fullName>
    </submittedName>
</protein>
<keyword evidence="1" id="KW-0732">Signal</keyword>
<keyword evidence="2" id="KW-0378">Hydrolase</keyword>
<sequence>MTKTLFLLALFMPIAASEGVEFRDPLRAELAASAEPSVELKAGWRDPPQMARTRCWWWWLNGNVTKEGITRDLEELKSKGIGGANIIDAGGANQRGHRQVPHGPDFGSPEWLGLFQHALREADRLGLELGLNIQSGWNLGGPTVTAEQAAKKLTWSELLVSGGQRLELDLPQPETIGDYYQDVAVLALPVAGERGAVAVEVTASSAQGAHPPLMAIDGDPSTFWVSGTHERGEGPNPSKPQRLEFEFSRPTALSRIVVTPRPGYGPRRGWLQVSKGPLSWSVIARWDAKLPDEPFTIDFDRTEAKRFRLVIVDAFDPFSPAAPRNAQVAEVKLFDRDEAIGGGANMARVDRFEEKAYYSYPGGFTAAKAEHLLDFDASHADEPTLKLGDAIDLTGRVDAHGRLTWPSPPPGVWKLLRIGCTLSGSRVSTSSEGWSGWAIDYLDPGAFERYWEDVVEPILAAAGPSIGRSLRYLHTDSWELGPVNWTPGLPERFRQLRGYDMEPYLPVLAGYVVGSPEVSNRFLNDFRRTLADMIADGKYATFRDSAHARGLAIHPESGGPHAAPIDALKCMGRSDIMMGEFWARSATHRVNDYERLFTKQPASAAHTYGRRVVMAEAFTSIGPQWERDPAMLKPVFDRVACEGLNLVMLHTFDSSPPEMGLPGQAYFAGTHINPNVTWWDLSDGFFSYLNRCQFMLQQGLPVSDVLYYYGENVPSFVRLKNDNPAGAPPGYDYDVLNTEVLIGRIEVRNGKLALPEGTSYELLVLPPGPSYGLEALRRVAELVEQGARVIGPRPPGPFGLLTNDERREFDRLVTRLWGAGGATGPIIDAPTDDALAAAAIEADFAYNGQGQAAAPLLDYIHRTTDEAEIYFVVNRTEEEIETECSFRVAGPRPELWDPVTGGTPEASSYQIDAVSTRLPIVLPANGSVFVIFRGADAERSRRDEGPNLPRPAPLEELDLRWSVRFDPALGGPAQPIEMDRLTDWSEHDDPAIKHYSGKAVYRCEWSLDDSALKRLDGGRVWLDLGSVQNLARVRVNGVGLGVAWTPPYRVEMTGVLQEHNVIEVEVANLWPNRLIGDLAAPPDKRITRTNVVKFRADSPLLPSGLLGPVRVLTEAAAH</sequence>
<evidence type="ECO:0000259" key="3">
    <source>
        <dbReference type="Pfam" id="PF00754"/>
    </source>
</evidence>
<organism evidence="4 5">
    <name type="scientific">Pseudobythopirellula maris</name>
    <dbReference type="NCBI Taxonomy" id="2527991"/>
    <lineage>
        <taxon>Bacteria</taxon>
        <taxon>Pseudomonadati</taxon>
        <taxon>Planctomycetota</taxon>
        <taxon>Planctomycetia</taxon>
        <taxon>Pirellulales</taxon>
        <taxon>Lacipirellulaceae</taxon>
        <taxon>Pseudobythopirellula</taxon>
    </lineage>
</organism>
<dbReference type="RefSeq" id="WP_146396973.1">
    <property type="nucleotide sequence ID" value="NZ_SJPQ01000001.1"/>
</dbReference>
<dbReference type="PANTHER" id="PTHR43817:SF1">
    <property type="entry name" value="HYDROLASE, FAMILY 43, PUTATIVE (AFU_ORTHOLOGUE AFUA_3G01660)-RELATED"/>
    <property type="match status" value="1"/>
</dbReference>
<dbReference type="NCBIfam" id="NF045579">
    <property type="entry name" value="rhamnoside_JR"/>
    <property type="match status" value="1"/>
</dbReference>
<feature type="domain" description="F5/8 type C" evidence="3">
    <location>
        <begin position="201"/>
        <end position="313"/>
    </location>
</feature>
<dbReference type="SUPFAM" id="SSF49785">
    <property type="entry name" value="Galactose-binding domain-like"/>
    <property type="match status" value="2"/>
</dbReference>
<evidence type="ECO:0000256" key="1">
    <source>
        <dbReference type="ARBA" id="ARBA00022729"/>
    </source>
</evidence>
<dbReference type="Pfam" id="PF17132">
    <property type="entry name" value="Glyco_hydro_106"/>
    <property type="match status" value="1"/>
</dbReference>
<dbReference type="Proteomes" id="UP000315440">
    <property type="component" value="Unassembled WGS sequence"/>
</dbReference>
<dbReference type="InterPro" id="IPR000421">
    <property type="entry name" value="FA58C"/>
</dbReference>
<proteinExistence type="predicted"/>
<dbReference type="Gene3D" id="2.60.120.260">
    <property type="entry name" value="Galactose-binding domain-like"/>
    <property type="match status" value="2"/>
</dbReference>
<dbReference type="AlphaFoldDB" id="A0A5C5ZTB6"/>
<dbReference type="Pfam" id="PF00754">
    <property type="entry name" value="F5_F8_type_C"/>
    <property type="match status" value="1"/>
</dbReference>
<gene>
    <name evidence="4" type="ORF">Mal64_06530</name>
</gene>
<keyword evidence="5" id="KW-1185">Reference proteome</keyword>
<name>A0A5C5ZTB6_9BACT</name>
<dbReference type="OrthoDB" id="9761519at2"/>
<dbReference type="InterPro" id="IPR008979">
    <property type="entry name" value="Galactose-bd-like_sf"/>
</dbReference>
<reference evidence="4 5" key="1">
    <citation type="submission" date="2019-02" db="EMBL/GenBank/DDBJ databases">
        <title>Deep-cultivation of Planctomycetes and their phenomic and genomic characterization uncovers novel biology.</title>
        <authorList>
            <person name="Wiegand S."/>
            <person name="Jogler M."/>
            <person name="Boedeker C."/>
            <person name="Pinto D."/>
            <person name="Vollmers J."/>
            <person name="Rivas-Marin E."/>
            <person name="Kohn T."/>
            <person name="Peeters S.H."/>
            <person name="Heuer A."/>
            <person name="Rast P."/>
            <person name="Oberbeckmann S."/>
            <person name="Bunk B."/>
            <person name="Jeske O."/>
            <person name="Meyerdierks A."/>
            <person name="Storesund J.E."/>
            <person name="Kallscheuer N."/>
            <person name="Luecker S."/>
            <person name="Lage O.M."/>
            <person name="Pohl T."/>
            <person name="Merkel B.J."/>
            <person name="Hornburger P."/>
            <person name="Mueller R.-W."/>
            <person name="Bruemmer F."/>
            <person name="Labrenz M."/>
            <person name="Spormann A.M."/>
            <person name="Op Den Camp H."/>
            <person name="Overmann J."/>
            <person name="Amann R."/>
            <person name="Jetten M.S.M."/>
            <person name="Mascher T."/>
            <person name="Medema M.H."/>
            <person name="Devos D.P."/>
            <person name="Kaster A.-K."/>
            <person name="Ovreas L."/>
            <person name="Rohde M."/>
            <person name="Galperin M.Y."/>
            <person name="Jogler C."/>
        </authorList>
    </citation>
    <scope>NUCLEOTIDE SEQUENCE [LARGE SCALE GENOMIC DNA]</scope>
    <source>
        <strain evidence="4 5">Mal64</strain>
    </source>
</reference>
<evidence type="ECO:0000313" key="5">
    <source>
        <dbReference type="Proteomes" id="UP000315440"/>
    </source>
</evidence>
<accession>A0A5C5ZTB6</accession>